<sequence>MESEEVYDANHTKFNELWKSGWRCYYEEYTIIKGISINKEYSESCLQNMRIMDLGCGSGDLVAHMIEKGAEKAVGVDISQKMIDDANDRLFTREDWYSRFAFEKANCFSIENMNEIMPIEKYAHYFDAISSIFLICYAESERELSEFFRLCNRYLKDNGNIALITLNPRIALEFAEYQEKTKNSPFRLISMRENNGLPVVEGGFYDIETNELKFTIHPIVYSREQIQQVLEENGFETEEMEYPAFHPDFDVNVLSPIITMDFLTRNDSKNIFCKAKKVRSL</sequence>
<protein>
    <recommendedName>
        <fullName evidence="3">Methyltransferase domain-containing protein</fullName>
    </recommendedName>
</protein>
<dbReference type="EMBL" id="CAJZBQ010000062">
    <property type="protein sequence ID" value="CAG9335470.1"/>
    <property type="molecule type" value="Genomic_DNA"/>
</dbReference>
<dbReference type="Gene3D" id="3.40.50.150">
    <property type="entry name" value="Vaccinia Virus protein VP39"/>
    <property type="match status" value="1"/>
</dbReference>
<dbReference type="PANTHER" id="PTHR43861">
    <property type="entry name" value="TRANS-ACONITATE 2-METHYLTRANSFERASE-RELATED"/>
    <property type="match status" value="1"/>
</dbReference>
<dbReference type="PANTHER" id="PTHR43861:SF1">
    <property type="entry name" value="TRANS-ACONITATE 2-METHYLTRANSFERASE"/>
    <property type="match status" value="1"/>
</dbReference>
<evidence type="ECO:0008006" key="3">
    <source>
        <dbReference type="Google" id="ProtNLM"/>
    </source>
</evidence>
<dbReference type="Pfam" id="PF13489">
    <property type="entry name" value="Methyltransf_23"/>
    <property type="match status" value="1"/>
</dbReference>
<dbReference type="CDD" id="cd02440">
    <property type="entry name" value="AdoMet_MTases"/>
    <property type="match status" value="1"/>
</dbReference>
<comment type="caution">
    <text evidence="1">The sequence shown here is derived from an EMBL/GenBank/DDBJ whole genome shotgun (WGS) entry which is preliminary data.</text>
</comment>
<dbReference type="Proteomes" id="UP001162131">
    <property type="component" value="Unassembled WGS sequence"/>
</dbReference>
<organism evidence="1 2">
    <name type="scientific">Blepharisma stoltei</name>
    <dbReference type="NCBI Taxonomy" id="1481888"/>
    <lineage>
        <taxon>Eukaryota</taxon>
        <taxon>Sar</taxon>
        <taxon>Alveolata</taxon>
        <taxon>Ciliophora</taxon>
        <taxon>Postciliodesmatophora</taxon>
        <taxon>Heterotrichea</taxon>
        <taxon>Heterotrichida</taxon>
        <taxon>Blepharismidae</taxon>
        <taxon>Blepharisma</taxon>
    </lineage>
</organism>
<accession>A0AAU9K7E9</accession>
<reference evidence="1" key="1">
    <citation type="submission" date="2021-09" db="EMBL/GenBank/DDBJ databases">
        <authorList>
            <consortium name="AG Swart"/>
            <person name="Singh M."/>
            <person name="Singh A."/>
            <person name="Seah K."/>
            <person name="Emmerich C."/>
        </authorList>
    </citation>
    <scope>NUCLEOTIDE SEQUENCE</scope>
    <source>
        <strain evidence="1">ATCC30299</strain>
    </source>
</reference>
<proteinExistence type="predicted"/>
<keyword evidence="2" id="KW-1185">Reference proteome</keyword>
<dbReference type="SUPFAM" id="SSF53335">
    <property type="entry name" value="S-adenosyl-L-methionine-dependent methyltransferases"/>
    <property type="match status" value="1"/>
</dbReference>
<gene>
    <name evidence="1" type="ORF">BSTOLATCC_MIC63943</name>
</gene>
<evidence type="ECO:0000313" key="2">
    <source>
        <dbReference type="Proteomes" id="UP001162131"/>
    </source>
</evidence>
<evidence type="ECO:0000313" key="1">
    <source>
        <dbReference type="EMBL" id="CAG9335470.1"/>
    </source>
</evidence>
<name>A0AAU9K7E9_9CILI</name>
<dbReference type="InterPro" id="IPR029063">
    <property type="entry name" value="SAM-dependent_MTases_sf"/>
</dbReference>
<dbReference type="AlphaFoldDB" id="A0AAU9K7E9"/>